<proteinExistence type="predicted"/>
<feature type="region of interest" description="Disordered" evidence="1">
    <location>
        <begin position="60"/>
        <end position="105"/>
    </location>
</feature>
<name>A0A7R9HS27_9NEOP</name>
<dbReference type="SMART" id="SM01052">
    <property type="entry name" value="CAP_GLY"/>
    <property type="match status" value="1"/>
</dbReference>
<accession>A0A7R9HS27</accession>
<reference evidence="3" key="1">
    <citation type="submission" date="2020-11" db="EMBL/GenBank/DDBJ databases">
        <authorList>
            <person name="Tran Van P."/>
        </authorList>
    </citation>
    <scope>NUCLEOTIDE SEQUENCE</scope>
</reference>
<organism evidence="3">
    <name type="scientific">Timema monikensis</name>
    <dbReference type="NCBI Taxonomy" id="170555"/>
    <lineage>
        <taxon>Eukaryota</taxon>
        <taxon>Metazoa</taxon>
        <taxon>Ecdysozoa</taxon>
        <taxon>Arthropoda</taxon>
        <taxon>Hexapoda</taxon>
        <taxon>Insecta</taxon>
        <taxon>Pterygota</taxon>
        <taxon>Neoptera</taxon>
        <taxon>Polyneoptera</taxon>
        <taxon>Phasmatodea</taxon>
        <taxon>Timematodea</taxon>
        <taxon>Timematoidea</taxon>
        <taxon>Timematidae</taxon>
        <taxon>Timema</taxon>
    </lineage>
</organism>
<evidence type="ECO:0000256" key="1">
    <source>
        <dbReference type="SAM" id="MobiDB-lite"/>
    </source>
</evidence>
<feature type="region of interest" description="Disordered" evidence="1">
    <location>
        <begin position="239"/>
        <end position="290"/>
    </location>
</feature>
<feature type="domain" description="CAP-Gly" evidence="2">
    <location>
        <begin position="354"/>
        <end position="396"/>
    </location>
</feature>
<evidence type="ECO:0000259" key="2">
    <source>
        <dbReference type="PROSITE" id="PS50245"/>
    </source>
</evidence>
<evidence type="ECO:0000313" key="3">
    <source>
        <dbReference type="EMBL" id="CAD7432665.1"/>
    </source>
</evidence>
<dbReference type="SUPFAM" id="SSF74924">
    <property type="entry name" value="Cap-Gly domain"/>
    <property type="match status" value="1"/>
</dbReference>
<dbReference type="Pfam" id="PF01302">
    <property type="entry name" value="CAP_GLY"/>
    <property type="match status" value="1"/>
</dbReference>
<dbReference type="InterPro" id="IPR000938">
    <property type="entry name" value="CAP-Gly_domain"/>
</dbReference>
<feature type="compositionally biased region" description="Low complexity" evidence="1">
    <location>
        <begin position="470"/>
        <end position="489"/>
    </location>
</feature>
<protein>
    <recommendedName>
        <fullName evidence="2">CAP-Gly domain-containing protein</fullName>
    </recommendedName>
</protein>
<dbReference type="EMBL" id="OB795768">
    <property type="protein sequence ID" value="CAD7432665.1"/>
    <property type="molecule type" value="Genomic_DNA"/>
</dbReference>
<dbReference type="Gene3D" id="2.30.30.190">
    <property type="entry name" value="CAP Gly-rich-like domain"/>
    <property type="match status" value="1"/>
</dbReference>
<dbReference type="PROSITE" id="PS50245">
    <property type="entry name" value="CAP_GLY_2"/>
    <property type="match status" value="1"/>
</dbReference>
<sequence>MRPDGLGGKVNPLPGSCDKNNVITHALSTSNQLSWPGIRRFRFQYRLTFCSRRLLRIENSSPKPVTSPARRKLMSVHGPSAGTGGRLQPPKALPPRESAPGESRIPLFGASRIPARKTNNPSANHQDVAPDPPAIPKQRHLFQYGGVGSKKSLFKNLTLFKNLFGGGSLRRTKETLPTAADKPRTNDATFSVPESRVRDDRNRPIAARPSDDLESQADDVFQSPSARHKDWTYLVDGSSSNPLDLRMSHNDASGAEGNGRETGTSIIEQRSSHASRPRSRPHDVSPPCKTDDNLLVLAKRSSDILDDPTFTDLAFDNPSATSSPLVELPLVGPSMVGQRVRVGGRKRGTLMYYGPIQCDAGVFCGVELDEPEGLNDGSLKGVRYFQCRPNHGIIAPVDKVALFPASAASTTNHRLRKDTYVSDQPCGPASILGDVTTTRQTQEEDLEQPCLSKKRPGLFLPSTDQHQSQGSSEVSTPTPGSSTSGGATAMEWSSSPSKKTIFFPQMQTTQSHETLSKHSSFEMDDSLDILTSECLLSPGILTSGCLSSPGILTSECLSSPGILTSECLSSPGILSPDQMPDFTLLLDPAPSVKPPSEARSSDPFARYKGGGEEFPWSKYFEQSSNFSLLDDQVLPYHDTLERLDGCDVLMSCSGEPSLEAGIKVRILEYMR</sequence>
<feature type="region of interest" description="Disordered" evidence="1">
    <location>
        <begin position="419"/>
        <end position="492"/>
    </location>
</feature>
<feature type="region of interest" description="Disordered" evidence="1">
    <location>
        <begin position="174"/>
        <end position="218"/>
    </location>
</feature>
<dbReference type="PANTHER" id="PTHR18916">
    <property type="entry name" value="DYNACTIN 1-RELATED MICROTUBULE-BINDING"/>
    <property type="match status" value="1"/>
</dbReference>
<gene>
    <name evidence="3" type="ORF">TMSB3V08_LOCUS9370</name>
</gene>
<dbReference type="AlphaFoldDB" id="A0A7R9HS27"/>
<dbReference type="InterPro" id="IPR036859">
    <property type="entry name" value="CAP-Gly_dom_sf"/>
</dbReference>